<dbReference type="EMBL" id="MFKI01000018">
    <property type="protein sequence ID" value="OGG39192.1"/>
    <property type="molecule type" value="Genomic_DNA"/>
</dbReference>
<sequence length="103" mass="11802">MTIIKPSEYGQYLKFLALVFGALLFSGLFYILQYNALVDIRFEIRSLQDEIVGLEAMNADLKNDLYEATRPEKLQSFAKDSGLILEKNPKFLSSDKWLSDSSR</sequence>
<comment type="caution">
    <text evidence="2">The sequence shown here is derived from an EMBL/GenBank/DDBJ whole genome shotgun (WGS) entry which is preliminary data.</text>
</comment>
<keyword evidence="1" id="KW-1133">Transmembrane helix</keyword>
<gene>
    <name evidence="2" type="ORF">A2127_02710</name>
</gene>
<feature type="transmembrane region" description="Helical" evidence="1">
    <location>
        <begin position="12"/>
        <end position="32"/>
    </location>
</feature>
<organism evidence="2 3">
    <name type="scientific">Candidatus Jorgensenbacteria bacterium GWC1_48_12</name>
    <dbReference type="NCBI Taxonomy" id="1798469"/>
    <lineage>
        <taxon>Bacteria</taxon>
        <taxon>Candidatus Joergenseniibacteriota</taxon>
    </lineage>
</organism>
<accession>A0A1F6BR00</accession>
<evidence type="ECO:0000256" key="1">
    <source>
        <dbReference type="SAM" id="Phobius"/>
    </source>
</evidence>
<dbReference type="Proteomes" id="UP000179324">
    <property type="component" value="Unassembled WGS sequence"/>
</dbReference>
<reference evidence="2 3" key="1">
    <citation type="journal article" date="2016" name="Nat. Commun.">
        <title>Thousands of microbial genomes shed light on interconnected biogeochemical processes in an aquifer system.</title>
        <authorList>
            <person name="Anantharaman K."/>
            <person name="Brown C.T."/>
            <person name="Hug L.A."/>
            <person name="Sharon I."/>
            <person name="Castelle C.J."/>
            <person name="Probst A.J."/>
            <person name="Thomas B.C."/>
            <person name="Singh A."/>
            <person name="Wilkins M.J."/>
            <person name="Karaoz U."/>
            <person name="Brodie E.L."/>
            <person name="Williams K.H."/>
            <person name="Hubbard S.S."/>
            <person name="Banfield J.F."/>
        </authorList>
    </citation>
    <scope>NUCLEOTIDE SEQUENCE [LARGE SCALE GENOMIC DNA]</scope>
</reference>
<dbReference type="AlphaFoldDB" id="A0A1F6BR00"/>
<proteinExistence type="predicted"/>
<protein>
    <recommendedName>
        <fullName evidence="4">Cell division protein FtsL</fullName>
    </recommendedName>
</protein>
<keyword evidence="1" id="KW-0472">Membrane</keyword>
<evidence type="ECO:0000313" key="3">
    <source>
        <dbReference type="Proteomes" id="UP000179324"/>
    </source>
</evidence>
<name>A0A1F6BR00_9BACT</name>
<evidence type="ECO:0000313" key="2">
    <source>
        <dbReference type="EMBL" id="OGG39192.1"/>
    </source>
</evidence>
<evidence type="ECO:0008006" key="4">
    <source>
        <dbReference type="Google" id="ProtNLM"/>
    </source>
</evidence>
<keyword evidence="1" id="KW-0812">Transmembrane</keyword>